<sequence length="170" mass="18302">MTSPLPLRALPVLATLLLGGLLPGCGSPPDPVVDRVREELGARGATFITCAQFGVGIHDALERTASGSAVTTTSLLIDHPPVGRSAFVERSLGAAGLVKQDATFWRSPQTRYRLPVHIPDTETFFVYAEPGEQETFYVVFDEDAPIRLDALCITRIHVPGGFRPAEHLLG</sequence>
<protein>
    <submittedName>
        <fullName evidence="1">Uncharacterized protein</fullName>
    </submittedName>
</protein>
<keyword evidence="2" id="KW-1185">Reference proteome</keyword>
<accession>A0A7X1TQK0</accession>
<proteinExistence type="predicted"/>
<organism evidence="1 2">
    <name type="scientific">Deinococcus terrestris</name>
    <dbReference type="NCBI Taxonomy" id="2651870"/>
    <lineage>
        <taxon>Bacteria</taxon>
        <taxon>Thermotogati</taxon>
        <taxon>Deinococcota</taxon>
        <taxon>Deinococci</taxon>
        <taxon>Deinococcales</taxon>
        <taxon>Deinococcaceae</taxon>
        <taxon>Deinococcus</taxon>
    </lineage>
</organism>
<gene>
    <name evidence="1" type="ORF">F8S09_03535</name>
</gene>
<dbReference type="RefSeq" id="WP_152868957.1">
    <property type="nucleotide sequence ID" value="NZ_WBSL01000001.1"/>
</dbReference>
<dbReference type="AlphaFoldDB" id="A0A7X1TQK0"/>
<evidence type="ECO:0000313" key="2">
    <source>
        <dbReference type="Proteomes" id="UP000484842"/>
    </source>
</evidence>
<comment type="caution">
    <text evidence="1">The sequence shown here is derived from an EMBL/GenBank/DDBJ whole genome shotgun (WGS) entry which is preliminary data.</text>
</comment>
<dbReference type="EMBL" id="WBSL01000001">
    <property type="protein sequence ID" value="MPY65770.1"/>
    <property type="molecule type" value="Genomic_DNA"/>
</dbReference>
<name>A0A7X1TQK0_9DEIO</name>
<evidence type="ECO:0000313" key="1">
    <source>
        <dbReference type="EMBL" id="MPY65770.1"/>
    </source>
</evidence>
<reference evidence="1 2" key="1">
    <citation type="submission" date="2019-10" db="EMBL/GenBank/DDBJ databases">
        <title>Deinococcus sp. isolated from soil.</title>
        <authorList>
            <person name="Li Y."/>
            <person name="Wang J."/>
        </authorList>
    </citation>
    <scope>NUCLEOTIDE SEQUENCE [LARGE SCALE GENOMIC DNA]</scope>
    <source>
        <strain evidence="1 2">SDU3-2</strain>
    </source>
</reference>
<dbReference type="Proteomes" id="UP000484842">
    <property type="component" value="Unassembled WGS sequence"/>
</dbReference>